<keyword evidence="3" id="KW-1185">Reference proteome</keyword>
<name>A0A834SLN3_9FABA</name>
<gene>
    <name evidence="2" type="ORF">G2W53_038931</name>
</gene>
<feature type="region of interest" description="Disordered" evidence="1">
    <location>
        <begin position="13"/>
        <end position="35"/>
    </location>
</feature>
<evidence type="ECO:0000256" key="1">
    <source>
        <dbReference type="SAM" id="MobiDB-lite"/>
    </source>
</evidence>
<dbReference type="EMBL" id="JAAIUW010000012">
    <property type="protein sequence ID" value="KAF7806770.1"/>
    <property type="molecule type" value="Genomic_DNA"/>
</dbReference>
<evidence type="ECO:0000313" key="3">
    <source>
        <dbReference type="Proteomes" id="UP000634136"/>
    </source>
</evidence>
<organism evidence="2 3">
    <name type="scientific">Senna tora</name>
    <dbReference type="NCBI Taxonomy" id="362788"/>
    <lineage>
        <taxon>Eukaryota</taxon>
        <taxon>Viridiplantae</taxon>
        <taxon>Streptophyta</taxon>
        <taxon>Embryophyta</taxon>
        <taxon>Tracheophyta</taxon>
        <taxon>Spermatophyta</taxon>
        <taxon>Magnoliopsida</taxon>
        <taxon>eudicotyledons</taxon>
        <taxon>Gunneridae</taxon>
        <taxon>Pentapetalae</taxon>
        <taxon>rosids</taxon>
        <taxon>fabids</taxon>
        <taxon>Fabales</taxon>
        <taxon>Fabaceae</taxon>
        <taxon>Caesalpinioideae</taxon>
        <taxon>Cassia clade</taxon>
        <taxon>Senna</taxon>
    </lineage>
</organism>
<accession>A0A834SLN3</accession>
<dbReference type="Proteomes" id="UP000634136">
    <property type="component" value="Unassembled WGS sequence"/>
</dbReference>
<comment type="caution">
    <text evidence="2">The sequence shown here is derived from an EMBL/GenBank/DDBJ whole genome shotgun (WGS) entry which is preliminary data.</text>
</comment>
<dbReference type="AlphaFoldDB" id="A0A834SLN3"/>
<protein>
    <submittedName>
        <fullName evidence="2">Uncharacterized protein</fullName>
    </submittedName>
</protein>
<evidence type="ECO:0000313" key="2">
    <source>
        <dbReference type="EMBL" id="KAF7806770.1"/>
    </source>
</evidence>
<proteinExistence type="predicted"/>
<sequence>MFVVQNAVFVETTKPNDHTNSRPVPLLPKQTNMVT</sequence>
<reference evidence="2" key="1">
    <citation type="submission" date="2020-09" db="EMBL/GenBank/DDBJ databases">
        <title>Genome-Enabled Discovery of Anthraquinone Biosynthesis in Senna tora.</title>
        <authorList>
            <person name="Kang S.-H."/>
            <person name="Pandey R.P."/>
            <person name="Lee C.-M."/>
            <person name="Sim J.-S."/>
            <person name="Jeong J.-T."/>
            <person name="Choi B.-S."/>
            <person name="Jung M."/>
            <person name="Ginzburg D."/>
            <person name="Zhao K."/>
            <person name="Won S.Y."/>
            <person name="Oh T.-J."/>
            <person name="Yu Y."/>
            <person name="Kim N.-H."/>
            <person name="Lee O.R."/>
            <person name="Lee T.-H."/>
            <person name="Bashyal P."/>
            <person name="Kim T.-S."/>
            <person name="Lee W.-H."/>
            <person name="Kawkins C."/>
            <person name="Kim C.-K."/>
            <person name="Kim J.S."/>
            <person name="Ahn B.O."/>
            <person name="Rhee S.Y."/>
            <person name="Sohng J.K."/>
        </authorList>
    </citation>
    <scope>NUCLEOTIDE SEQUENCE</scope>
    <source>
        <tissue evidence="2">Leaf</tissue>
    </source>
</reference>